<dbReference type="RefSeq" id="WP_117357442.1">
    <property type="nucleotide sequence ID" value="NZ_QURH01000205.1"/>
</dbReference>
<dbReference type="OrthoDB" id="3712240at2"/>
<name>A0A372JNB0_9ACTN</name>
<evidence type="ECO:0000313" key="3">
    <source>
        <dbReference type="EMBL" id="RFU41521.1"/>
    </source>
</evidence>
<evidence type="ECO:0000313" key="4">
    <source>
        <dbReference type="Proteomes" id="UP000261811"/>
    </source>
</evidence>
<keyword evidence="2" id="KW-0812">Transmembrane</keyword>
<accession>A0A372JNB0</accession>
<organism evidence="3 4">
    <name type="scientific">Actinomadura logoneensis</name>
    <dbReference type="NCBI Taxonomy" id="2293572"/>
    <lineage>
        <taxon>Bacteria</taxon>
        <taxon>Bacillati</taxon>
        <taxon>Actinomycetota</taxon>
        <taxon>Actinomycetes</taxon>
        <taxon>Streptosporangiales</taxon>
        <taxon>Thermomonosporaceae</taxon>
        <taxon>Actinomadura</taxon>
    </lineage>
</organism>
<keyword evidence="2" id="KW-0472">Membrane</keyword>
<protein>
    <submittedName>
        <fullName evidence="3">Uncharacterized protein</fullName>
    </submittedName>
</protein>
<evidence type="ECO:0000256" key="2">
    <source>
        <dbReference type="SAM" id="Phobius"/>
    </source>
</evidence>
<keyword evidence="2" id="KW-1133">Transmembrane helix</keyword>
<dbReference type="EMBL" id="QURH01000205">
    <property type="protein sequence ID" value="RFU41521.1"/>
    <property type="molecule type" value="Genomic_DNA"/>
</dbReference>
<proteinExistence type="predicted"/>
<feature type="region of interest" description="Disordered" evidence="1">
    <location>
        <begin position="92"/>
        <end position="114"/>
    </location>
</feature>
<evidence type="ECO:0000256" key="1">
    <source>
        <dbReference type="SAM" id="MobiDB-lite"/>
    </source>
</evidence>
<sequence>MKPTIPQLVGVVAGLLLLAWGVHRLVAPPGCEGARMGPDDLCKTSTRARIYTQTYDERKNALHRWGLVMVVGGPALSAGCLAGMVVTSRRRRARTSMARPAVDPPTVVDPPVVP</sequence>
<feature type="compositionally biased region" description="Low complexity" evidence="1">
    <location>
        <begin position="95"/>
        <end position="106"/>
    </location>
</feature>
<comment type="caution">
    <text evidence="3">The sequence shown here is derived from an EMBL/GenBank/DDBJ whole genome shotgun (WGS) entry which is preliminary data.</text>
</comment>
<feature type="transmembrane region" description="Helical" evidence="2">
    <location>
        <begin position="65"/>
        <end position="87"/>
    </location>
</feature>
<gene>
    <name evidence="3" type="ORF">DZF91_11385</name>
</gene>
<keyword evidence="4" id="KW-1185">Reference proteome</keyword>
<dbReference type="AlphaFoldDB" id="A0A372JNB0"/>
<dbReference type="Proteomes" id="UP000261811">
    <property type="component" value="Unassembled WGS sequence"/>
</dbReference>
<reference evidence="3 4" key="1">
    <citation type="submission" date="2018-08" db="EMBL/GenBank/DDBJ databases">
        <title>Actinomadura jelena sp. nov., a novel Actinomycete isolated from soil in Chad.</title>
        <authorList>
            <person name="Shi L."/>
        </authorList>
    </citation>
    <scope>NUCLEOTIDE SEQUENCE [LARGE SCALE GENOMIC DNA]</scope>
    <source>
        <strain evidence="3 4">NEAU-G17</strain>
    </source>
</reference>